<accession>A0A8S5T8V2</accession>
<reference evidence="2" key="1">
    <citation type="journal article" date="2021" name="Proc. Natl. Acad. Sci. U.S.A.">
        <title>A Catalog of Tens of Thousands of Viruses from Human Metagenomes Reveals Hidden Associations with Chronic Diseases.</title>
        <authorList>
            <person name="Tisza M.J."/>
            <person name="Buck C.B."/>
        </authorList>
    </citation>
    <scope>NUCLEOTIDE SEQUENCE</scope>
    <source>
        <strain evidence="2">Ct0Wl9</strain>
    </source>
</reference>
<proteinExistence type="predicted"/>
<keyword evidence="1" id="KW-0812">Transmembrane</keyword>
<organism evidence="2">
    <name type="scientific">Siphoviridae sp. ct0Wl9</name>
    <dbReference type="NCBI Taxonomy" id="2827763"/>
    <lineage>
        <taxon>Viruses</taxon>
        <taxon>Duplodnaviria</taxon>
        <taxon>Heunggongvirae</taxon>
        <taxon>Uroviricota</taxon>
        <taxon>Caudoviricetes</taxon>
    </lineage>
</organism>
<feature type="transmembrane region" description="Helical" evidence="1">
    <location>
        <begin position="6"/>
        <end position="27"/>
    </location>
</feature>
<evidence type="ECO:0000256" key="1">
    <source>
        <dbReference type="SAM" id="Phobius"/>
    </source>
</evidence>
<dbReference type="EMBL" id="BK032775">
    <property type="protein sequence ID" value="DAF59681.1"/>
    <property type="molecule type" value="Genomic_DNA"/>
</dbReference>
<keyword evidence="1" id="KW-1133">Transmembrane helix</keyword>
<evidence type="ECO:0000313" key="2">
    <source>
        <dbReference type="EMBL" id="DAF59681.1"/>
    </source>
</evidence>
<keyword evidence="1" id="KW-0472">Membrane</keyword>
<protein>
    <submittedName>
        <fullName evidence="2">Uncharacterized protein</fullName>
    </submittedName>
</protein>
<name>A0A8S5T8V2_9CAUD</name>
<sequence>MCEENVVVPNVLLSVSASTLVILLLLLKNTLSPFM</sequence>